<dbReference type="InterPro" id="IPR026791">
    <property type="entry name" value="DOCK"/>
</dbReference>
<feature type="region of interest" description="Disordered" evidence="2">
    <location>
        <begin position="860"/>
        <end position="934"/>
    </location>
</feature>
<evidence type="ECO:0000313" key="4">
    <source>
        <dbReference type="EMBL" id="EEN62902.1"/>
    </source>
</evidence>
<evidence type="ECO:0000259" key="3">
    <source>
        <dbReference type="PROSITE" id="PS51650"/>
    </source>
</evidence>
<feature type="region of interest" description="Disordered" evidence="2">
    <location>
        <begin position="412"/>
        <end position="433"/>
    </location>
</feature>
<dbReference type="InterPro" id="IPR021816">
    <property type="entry name" value="DOCK_C/D_N"/>
</dbReference>
<feature type="compositionally biased region" description="Low complexity" evidence="2">
    <location>
        <begin position="863"/>
        <end position="880"/>
    </location>
</feature>
<feature type="region of interest" description="Disordered" evidence="2">
    <location>
        <begin position="157"/>
        <end position="192"/>
    </location>
</feature>
<gene>
    <name evidence="4" type="ORF">BRAFLDRAFT_91661</name>
</gene>
<dbReference type="eggNOG" id="KOG1997">
    <property type="taxonomic scope" value="Eukaryota"/>
</dbReference>
<dbReference type="InterPro" id="IPR035892">
    <property type="entry name" value="C2_domain_sf"/>
</dbReference>
<organism>
    <name type="scientific">Branchiostoma floridae</name>
    <name type="common">Florida lancelet</name>
    <name type="synonym">Amphioxus</name>
    <dbReference type="NCBI Taxonomy" id="7739"/>
    <lineage>
        <taxon>Eukaryota</taxon>
        <taxon>Metazoa</taxon>
        <taxon>Chordata</taxon>
        <taxon>Cephalochordata</taxon>
        <taxon>Leptocardii</taxon>
        <taxon>Amphioxiformes</taxon>
        <taxon>Branchiostomatidae</taxon>
        <taxon>Branchiostoma</taxon>
    </lineage>
</organism>
<dbReference type="Pfam" id="PF11878">
    <property type="entry name" value="DOCK_C-D_N"/>
    <property type="match status" value="1"/>
</dbReference>
<dbReference type="PROSITE" id="PS51650">
    <property type="entry name" value="C2_DOCK"/>
    <property type="match status" value="1"/>
</dbReference>
<name>C3Y9Z3_BRAFL</name>
<feature type="region of interest" description="Disordered" evidence="2">
    <location>
        <begin position="1"/>
        <end position="46"/>
    </location>
</feature>
<dbReference type="Gene3D" id="2.60.40.150">
    <property type="entry name" value="C2 domain"/>
    <property type="match status" value="1"/>
</dbReference>
<dbReference type="PANTHER" id="PTHR23317">
    <property type="entry name" value="DEDICATOR OF CYTOKINESIS DOCK"/>
    <property type="match status" value="1"/>
</dbReference>
<accession>C3Y9Z3</accession>
<protein>
    <recommendedName>
        <fullName evidence="3">C2 DOCK-type domain-containing protein</fullName>
    </recommendedName>
</protein>
<evidence type="ECO:0000256" key="2">
    <source>
        <dbReference type="SAM" id="MobiDB-lite"/>
    </source>
</evidence>
<dbReference type="Pfam" id="PF14429">
    <property type="entry name" value="DOCK-C2"/>
    <property type="match status" value="1"/>
</dbReference>
<dbReference type="CDD" id="cd08696">
    <property type="entry name" value="C2_Dock-C"/>
    <property type="match status" value="1"/>
</dbReference>
<proteinExistence type="inferred from homology"/>
<reference evidence="4" key="1">
    <citation type="journal article" date="2008" name="Nature">
        <title>The amphioxus genome and the evolution of the chordate karyotype.</title>
        <authorList>
            <consortium name="US DOE Joint Genome Institute (JGI-PGF)"/>
            <person name="Putnam N.H."/>
            <person name="Butts T."/>
            <person name="Ferrier D.E.K."/>
            <person name="Furlong R.F."/>
            <person name="Hellsten U."/>
            <person name="Kawashima T."/>
            <person name="Robinson-Rechavi M."/>
            <person name="Shoguchi E."/>
            <person name="Terry A."/>
            <person name="Yu J.-K."/>
            <person name="Benito-Gutierrez E.L."/>
            <person name="Dubchak I."/>
            <person name="Garcia-Fernandez J."/>
            <person name="Gibson-Brown J.J."/>
            <person name="Grigoriev I.V."/>
            <person name="Horton A.C."/>
            <person name="de Jong P.J."/>
            <person name="Jurka J."/>
            <person name="Kapitonov V.V."/>
            <person name="Kohara Y."/>
            <person name="Kuroki Y."/>
            <person name="Lindquist E."/>
            <person name="Lucas S."/>
            <person name="Osoegawa K."/>
            <person name="Pennacchio L.A."/>
            <person name="Salamov A.A."/>
            <person name="Satou Y."/>
            <person name="Sauka-Spengler T."/>
            <person name="Schmutz J."/>
            <person name="Shin-I T."/>
            <person name="Toyoda A."/>
            <person name="Bronner-Fraser M."/>
            <person name="Fujiyama A."/>
            <person name="Holland L.Z."/>
            <person name="Holland P.W.H."/>
            <person name="Satoh N."/>
            <person name="Rokhsar D.S."/>
        </authorList>
    </citation>
    <scope>NUCLEOTIDE SEQUENCE [LARGE SCALE GENOMIC DNA]</scope>
    <source>
        <strain evidence="4">S238N-H82</strain>
        <tissue evidence="4">Testes</tissue>
    </source>
</reference>
<comment type="similarity">
    <text evidence="1">Belongs to the DOCK family.</text>
</comment>
<dbReference type="PANTHER" id="PTHR23317:SF76">
    <property type="entry name" value="LD20667P"/>
    <property type="match status" value="1"/>
</dbReference>
<dbReference type="InParanoid" id="C3Y9Z3"/>
<dbReference type="GO" id="GO:0005085">
    <property type="term" value="F:guanyl-nucleotide exchange factor activity"/>
    <property type="evidence" value="ECO:0007669"/>
    <property type="project" value="InterPro"/>
</dbReference>
<evidence type="ECO:0000256" key="1">
    <source>
        <dbReference type="PROSITE-ProRule" id="PRU00983"/>
    </source>
</evidence>
<feature type="compositionally biased region" description="Acidic residues" evidence="2">
    <location>
        <begin position="158"/>
        <end position="174"/>
    </location>
</feature>
<dbReference type="STRING" id="7739.C3Y9Z3"/>
<dbReference type="GO" id="GO:0007264">
    <property type="term" value="P:small GTPase-mediated signal transduction"/>
    <property type="evidence" value="ECO:0007669"/>
    <property type="project" value="InterPro"/>
</dbReference>
<feature type="domain" description="C2 DOCK-type" evidence="3">
    <location>
        <begin position="575"/>
        <end position="773"/>
    </location>
</feature>
<feature type="compositionally biased region" description="Polar residues" evidence="2">
    <location>
        <begin position="902"/>
        <end position="915"/>
    </location>
</feature>
<dbReference type="InterPro" id="IPR037808">
    <property type="entry name" value="C2_Dock-C"/>
</dbReference>
<dbReference type="EMBL" id="GG666493">
    <property type="protein sequence ID" value="EEN62902.1"/>
    <property type="molecule type" value="Genomic_DNA"/>
</dbReference>
<dbReference type="InterPro" id="IPR027007">
    <property type="entry name" value="C2_DOCK-type_domain"/>
</dbReference>
<sequence length="1405" mass="157865">MAASGQQRAFALKINKNQPAGEVRRQVSSSFRDSRAGDQGTATSPSVALTDVVEPLDFEDFVSQHQNALEKEQLREFLDFPVDDLEIGVVPREIRTLEPCVPQNGYEQDPHVNDCIRVYTQDWNEVIRRYQQYGSGFMRDSELSRRSNTTGMVKQVFEVDEDDDTTPTPQDDEDQAKRNSTDMEGTPRGSWASSIFDLQNSQSDPLIPSLLDRFPAEEIDRQNEQQRVEGRHNNIFTVFPYNDEEEPLEKRAIAEVPKEHFGHRLLVKCLTLKFEIEIEPIFAIMALYDAKEKKKISENFYFDLNSDQVKSMLKPHMAYPDISTLSRSAIFSITYPSSDVFLVIKLEKVLQQGEITDVAEPYMKEAESPKNREKIRQTARYFCEKLGAYRMPFAWTAINLMSIVNGAGSLERGTEAPDKDSSGTSFEQRRTSKLEDSFRKKSLTAIAGFSGLQRSSSLDRRTAWREEGDWSSLDTFRAVTLTVSSFFKQEGDRLKDEDLYKFLMDLKRPSSVLKKLKCIPGALKLDISPAPENSPYCLTPELHKVNPYPDARGRPTKEIEEFPTREVFLPHTTYKNLLYIYPQCLNFSNRPGSSRNIAVKVQFMSGEDEASSLKVIFGKSSSPEFLKEAYTAVTYHNKSPDFYEEVKIKMPPHLSDNHHILFTFYHISCQRKQETGPVETPVGYTRPQQLIPRKLAQAIQETGGPIETPIGYTWIPVMANGRLQVGEFSLPVSMEKPPQSYSMLSPDIGRSLFCRVILEQELKNIVRPPIIPARTRPPIIAGQIGRSLLLYLILDKLISLIVRPPIIAGQIVNVGQSSFEAMAQIVARLHTMLDSQDAHGRNSLLASYISYVFSTPQVDQSISPGSSPGNMPSGMAGPGSYATISRSGMTRPKSLNLMPQHRNLSNSDPDLTATPSPDEEVSDITGKGQSERSQLRASFRQSMAEGSPKVEGLGGRLPNKKIFHEELALQWVVSSGSVRELALSHSWFFFELMVKSMAQYLAATDKLDTPRKMRFPERFLDDVSALIGMMTGDIIARYSKDLQLIQHLNASLAFFLTDLLSLMDRGFVFNLIKTYCKQVSGKIASLANSTTLTTLKLEFLRIICSHEHFVVLNLPFIAPASRPASPCPSISSSTSQSSYISSSTVTDKGAVGELSVEFRQQHFPVGMLLSELSVVLDGENQNLHRQAINAVLNLIASHDCDPRFSDPEIRSHVAKLYLPVIGIVLDSLTQLNDGTTEQKNNNKAQEEQPAPISQSVAMAIAGTSVYRPASSYSLDTMGQQSRSSTQLTQECTRNLLMCFLWVIKNLDRPFLRLWWSEMPFMRLSHVLEVLMVAVSCFEYRGKRKLKNLSSHSFKKSQDVKSRLEEAILGGVGARSEMLMRRKVSGLGGGCLSDEHKVKSRLFRAK</sequence>